<dbReference type="EMBL" id="CP071090">
    <property type="protein sequence ID" value="QSQ27824.1"/>
    <property type="molecule type" value="Genomic_DNA"/>
</dbReference>
<reference evidence="4 5" key="1">
    <citation type="submission" date="2021-02" db="EMBL/GenBank/DDBJ databases">
        <title>De Novo genome assembly of isolated myxobacteria.</title>
        <authorList>
            <person name="Stevens D.C."/>
        </authorList>
    </citation>
    <scope>NUCLEOTIDE SEQUENCE [LARGE SCALE GENOMIC DNA]</scope>
    <source>
        <strain evidence="5">SCPEA02</strain>
    </source>
</reference>
<keyword evidence="2" id="KW-0732">Signal</keyword>
<organism evidence="4 5">
    <name type="scientific">Pyxidicoccus parkwayensis</name>
    <dbReference type="NCBI Taxonomy" id="2813578"/>
    <lineage>
        <taxon>Bacteria</taxon>
        <taxon>Pseudomonadati</taxon>
        <taxon>Myxococcota</taxon>
        <taxon>Myxococcia</taxon>
        <taxon>Myxococcales</taxon>
        <taxon>Cystobacterineae</taxon>
        <taxon>Myxococcaceae</taxon>
        <taxon>Pyxidicoccus</taxon>
    </lineage>
</organism>
<sequence>MPSLPRPLRFALTSIVASGALFLSACGDDKDCCTLPESEVKQELVVNFADTVVVPTYQRLSTRLTELDAAARALQASPTADKLAAAKAAWFAARVPWEQSEAFLFGPVDSFGYDPALDSWPVNRTDLDAVLASSDALTAEYVRNLQETQKGFHTVEYLLFGEGGAKTADQFTARQFEYLTAITNELKSVGAALAGAWTQTVDGRAPYRDTLANAGQSGNTAYPSVQAAAQEMVGGIINILDEVANGKIADPYDAKDPNLVESQFAYNSLSDFTNNLRSVENVYQGHTAETAAKGQTLRDVVGAGTDLDNTITSQIKAAIDALAKIPEPFRDSITNAGSADDIEAAQAAIRKLHDTFQGQVLPLVTR</sequence>
<dbReference type="InterPro" id="IPR018976">
    <property type="entry name" value="Imelysin-like"/>
</dbReference>
<comment type="subcellular location">
    <subcellularLocation>
        <location evidence="1">Cell envelope</location>
    </subcellularLocation>
</comment>
<dbReference type="Gene3D" id="1.20.1420.20">
    <property type="entry name" value="M75 peptidase, HXXE motif"/>
    <property type="match status" value="1"/>
</dbReference>
<dbReference type="InterPro" id="IPR034982">
    <property type="entry name" value="Imelysin-like_IrpA"/>
</dbReference>
<evidence type="ECO:0000313" key="5">
    <source>
        <dbReference type="Proteomes" id="UP000662747"/>
    </source>
</evidence>
<evidence type="ECO:0000259" key="3">
    <source>
        <dbReference type="Pfam" id="PF09375"/>
    </source>
</evidence>
<proteinExistence type="predicted"/>
<name>A0ABX7PBH8_9BACT</name>
<feature type="domain" description="Imelysin-like" evidence="3">
    <location>
        <begin position="54"/>
        <end position="354"/>
    </location>
</feature>
<evidence type="ECO:0000313" key="4">
    <source>
        <dbReference type="EMBL" id="QSQ27824.1"/>
    </source>
</evidence>
<keyword evidence="5" id="KW-1185">Reference proteome</keyword>
<evidence type="ECO:0000256" key="2">
    <source>
        <dbReference type="ARBA" id="ARBA00022729"/>
    </source>
</evidence>
<dbReference type="CDD" id="cd14658">
    <property type="entry name" value="Imelysin-like_IrpA"/>
    <property type="match status" value="1"/>
</dbReference>
<gene>
    <name evidence="4" type="ORF">JY651_24275</name>
</gene>
<dbReference type="RefSeq" id="WP_206729340.1">
    <property type="nucleotide sequence ID" value="NZ_CP071090.1"/>
</dbReference>
<dbReference type="InterPro" id="IPR038352">
    <property type="entry name" value="Imelysin_sf"/>
</dbReference>
<evidence type="ECO:0000256" key="1">
    <source>
        <dbReference type="ARBA" id="ARBA00004196"/>
    </source>
</evidence>
<dbReference type="PROSITE" id="PS51257">
    <property type="entry name" value="PROKAR_LIPOPROTEIN"/>
    <property type="match status" value="1"/>
</dbReference>
<dbReference type="Proteomes" id="UP000662747">
    <property type="component" value="Chromosome"/>
</dbReference>
<protein>
    <submittedName>
        <fullName evidence="4">Peptidase M75</fullName>
    </submittedName>
</protein>
<dbReference type="Pfam" id="PF09375">
    <property type="entry name" value="Peptidase_M75"/>
    <property type="match status" value="1"/>
</dbReference>
<accession>A0ABX7PBH8</accession>